<dbReference type="InterPro" id="IPR050143">
    <property type="entry name" value="TRIM/RBCC"/>
</dbReference>
<dbReference type="PROSITE" id="PS50188">
    <property type="entry name" value="B302_SPRY"/>
    <property type="match status" value="1"/>
</dbReference>
<dbReference type="Pfam" id="PF00622">
    <property type="entry name" value="SPRY"/>
    <property type="match status" value="1"/>
</dbReference>
<dbReference type="PROSITE" id="PS50089">
    <property type="entry name" value="ZF_RING_2"/>
    <property type="match status" value="1"/>
</dbReference>
<evidence type="ECO:0000256" key="3">
    <source>
        <dbReference type="ARBA" id="ARBA00022833"/>
    </source>
</evidence>
<dbReference type="SMART" id="SM00449">
    <property type="entry name" value="SPRY"/>
    <property type="match status" value="1"/>
</dbReference>
<dbReference type="SUPFAM" id="SSF49899">
    <property type="entry name" value="Concanavalin A-like lectins/glucanases"/>
    <property type="match status" value="1"/>
</dbReference>
<evidence type="ECO:0000259" key="6">
    <source>
        <dbReference type="PROSITE" id="PS50089"/>
    </source>
</evidence>
<keyword evidence="3" id="KW-0862">Zinc</keyword>
<evidence type="ECO:0000256" key="5">
    <source>
        <dbReference type="SAM" id="Coils"/>
    </source>
</evidence>
<dbReference type="InterPro" id="IPR001841">
    <property type="entry name" value="Znf_RING"/>
</dbReference>
<dbReference type="InterPro" id="IPR027370">
    <property type="entry name" value="Znf-RING_euk"/>
</dbReference>
<feature type="domain" description="B30.2/SPRY" evidence="7">
    <location>
        <begin position="173"/>
        <end position="368"/>
    </location>
</feature>
<feature type="coiled-coil region" evidence="5">
    <location>
        <begin position="92"/>
        <end position="133"/>
    </location>
</feature>
<evidence type="ECO:0000313" key="9">
    <source>
        <dbReference type="Proteomes" id="UP000694700"/>
    </source>
</evidence>
<feature type="domain" description="RING-type" evidence="6">
    <location>
        <begin position="16"/>
        <end position="56"/>
    </location>
</feature>
<evidence type="ECO:0000259" key="7">
    <source>
        <dbReference type="PROSITE" id="PS50188"/>
    </source>
</evidence>
<keyword evidence="1" id="KW-0479">Metal-binding</keyword>
<dbReference type="InterPro" id="IPR017907">
    <property type="entry name" value="Znf_RING_CS"/>
</dbReference>
<dbReference type="InterPro" id="IPR013320">
    <property type="entry name" value="ConA-like_dom_sf"/>
</dbReference>
<evidence type="ECO:0000256" key="1">
    <source>
        <dbReference type="ARBA" id="ARBA00022723"/>
    </source>
</evidence>
<dbReference type="InterPro" id="IPR003877">
    <property type="entry name" value="SPRY_dom"/>
</dbReference>
<dbReference type="AlphaFoldDB" id="A0A8C2GR44"/>
<evidence type="ECO:0000313" key="8">
    <source>
        <dbReference type="Ensembl" id="ENSCCRP00015111878.1"/>
    </source>
</evidence>
<keyword evidence="5" id="KW-0175">Coiled coil</keyword>
<evidence type="ECO:0000256" key="2">
    <source>
        <dbReference type="ARBA" id="ARBA00022771"/>
    </source>
</evidence>
<protein>
    <submittedName>
        <fullName evidence="8">Si:ch211-216p19.6</fullName>
    </submittedName>
</protein>
<evidence type="ECO:0000256" key="4">
    <source>
        <dbReference type="PROSITE-ProRule" id="PRU00175"/>
    </source>
</evidence>
<dbReference type="Pfam" id="PF25600">
    <property type="entry name" value="TRIM_CC"/>
    <property type="match status" value="1"/>
</dbReference>
<reference evidence="8" key="1">
    <citation type="submission" date="2025-08" db="UniProtKB">
        <authorList>
            <consortium name="Ensembl"/>
        </authorList>
    </citation>
    <scope>IDENTIFICATION</scope>
</reference>
<organism evidence="8 9">
    <name type="scientific">Cyprinus carpio</name>
    <name type="common">Common carp</name>
    <dbReference type="NCBI Taxonomy" id="7962"/>
    <lineage>
        <taxon>Eukaryota</taxon>
        <taxon>Metazoa</taxon>
        <taxon>Chordata</taxon>
        <taxon>Craniata</taxon>
        <taxon>Vertebrata</taxon>
        <taxon>Euteleostomi</taxon>
        <taxon>Actinopterygii</taxon>
        <taxon>Neopterygii</taxon>
        <taxon>Teleostei</taxon>
        <taxon>Ostariophysi</taxon>
        <taxon>Cypriniformes</taxon>
        <taxon>Cyprinidae</taxon>
        <taxon>Cyprininae</taxon>
        <taxon>Cyprinus</taxon>
    </lineage>
</organism>
<dbReference type="PRINTS" id="PR01407">
    <property type="entry name" value="BUTYPHLNCDUF"/>
</dbReference>
<dbReference type="SMART" id="SM00184">
    <property type="entry name" value="RING"/>
    <property type="match status" value="1"/>
</dbReference>
<dbReference type="Gene3D" id="2.60.120.920">
    <property type="match status" value="1"/>
</dbReference>
<name>A0A8C2GR44_CYPCA</name>
<dbReference type="Proteomes" id="UP000694700">
    <property type="component" value="Unplaced"/>
</dbReference>
<dbReference type="CDD" id="cd13733">
    <property type="entry name" value="SPRY_PRY_C-I_1"/>
    <property type="match status" value="1"/>
</dbReference>
<dbReference type="InterPro" id="IPR003879">
    <property type="entry name" value="Butyrophylin_SPRY"/>
</dbReference>
<dbReference type="Ensembl" id="ENSCCRT00015115400.1">
    <property type="protein sequence ID" value="ENSCCRP00015111878.1"/>
    <property type="gene ID" value="ENSCCRG00015044295.1"/>
</dbReference>
<dbReference type="InterPro" id="IPR043136">
    <property type="entry name" value="B30.2/SPRY_sf"/>
</dbReference>
<proteinExistence type="predicted"/>
<sequence length="381" mass="43025">MTMASSIRSQAEQCLCSICQDFFSDPVTIPCGHNFCMECITQHWDSSMCTQCPLCKKDFHLRPDLGINREFRELIEGLKRGESPFQPGAVPCDVMEQKQTAAETQAEELIKELEQEITELERRNTELEQLSHTEDHLHLLQIYPSLCSPLDTKIWAGISTDTHLKEDAVRRALTKHQEFLSSAMVKVTGTVNVTMDPETAHPKISLSEDDKQAGYGETRQIVPDSPWRFDTCPSILGKEGFSSGKFYFEVQVKGKTEWDLGVARESVNRKGIITLSPRNGLWTLWLRNGSEYKACDCLSVSLCLKAKPQKVGVYVDYEEGLVSFYDVESRSHIYSFTGQAFTEKLYPYFSPGFNHGDKNSAPLIISPVGKNKCILADYNHL</sequence>
<dbReference type="PANTHER" id="PTHR24103">
    <property type="entry name" value="E3 UBIQUITIN-PROTEIN LIGASE TRIM"/>
    <property type="match status" value="1"/>
</dbReference>
<dbReference type="InterPro" id="IPR006574">
    <property type="entry name" value="PRY"/>
</dbReference>
<dbReference type="SMART" id="SM00589">
    <property type="entry name" value="PRY"/>
    <property type="match status" value="1"/>
</dbReference>
<keyword evidence="2 4" id="KW-0863">Zinc-finger</keyword>
<accession>A0A8C2GR44</accession>
<dbReference type="PROSITE" id="PS00518">
    <property type="entry name" value="ZF_RING_1"/>
    <property type="match status" value="1"/>
</dbReference>
<dbReference type="CDD" id="cd14686">
    <property type="entry name" value="bZIP"/>
    <property type="match status" value="1"/>
</dbReference>
<dbReference type="GO" id="GO:0008270">
    <property type="term" value="F:zinc ion binding"/>
    <property type="evidence" value="ECO:0007669"/>
    <property type="project" value="UniProtKB-KW"/>
</dbReference>
<dbReference type="SUPFAM" id="SSF57850">
    <property type="entry name" value="RING/U-box"/>
    <property type="match status" value="1"/>
</dbReference>
<dbReference type="InterPro" id="IPR058030">
    <property type="entry name" value="TRIM8/14/16/25/29/45/65_CC"/>
</dbReference>
<dbReference type="InterPro" id="IPR013083">
    <property type="entry name" value="Znf_RING/FYVE/PHD"/>
</dbReference>
<dbReference type="Pfam" id="PF13445">
    <property type="entry name" value="zf-RING_UBOX"/>
    <property type="match status" value="1"/>
</dbReference>
<dbReference type="FunFam" id="2.60.120.920:FF:000004">
    <property type="entry name" value="Butyrophilin subfamily 1 member A1"/>
    <property type="match status" value="1"/>
</dbReference>
<dbReference type="Pfam" id="PF13765">
    <property type="entry name" value="PRY"/>
    <property type="match status" value="1"/>
</dbReference>
<dbReference type="Gene3D" id="3.30.40.10">
    <property type="entry name" value="Zinc/RING finger domain, C3HC4 (zinc finger)"/>
    <property type="match status" value="1"/>
</dbReference>
<dbReference type="InterPro" id="IPR001870">
    <property type="entry name" value="B30.2/SPRY"/>
</dbReference>